<keyword evidence="1" id="KW-0812">Transmembrane</keyword>
<keyword evidence="1" id="KW-1133">Transmembrane helix</keyword>
<evidence type="ECO:0000313" key="3">
    <source>
        <dbReference type="Proteomes" id="UP000178615"/>
    </source>
</evidence>
<organism evidence="2 3">
    <name type="scientific">candidate division WWE3 bacterium RBG_19FT_COMBO_34_6</name>
    <dbReference type="NCBI Taxonomy" id="1802612"/>
    <lineage>
        <taxon>Bacteria</taxon>
        <taxon>Katanobacteria</taxon>
    </lineage>
</organism>
<evidence type="ECO:0000256" key="1">
    <source>
        <dbReference type="SAM" id="Phobius"/>
    </source>
</evidence>
<dbReference type="AlphaFoldDB" id="A0A1F4UKS2"/>
<name>A0A1F4UKS2_UNCKA</name>
<dbReference type="EMBL" id="MEUV01000026">
    <property type="protein sequence ID" value="OGC45575.1"/>
    <property type="molecule type" value="Genomic_DNA"/>
</dbReference>
<feature type="transmembrane region" description="Helical" evidence="1">
    <location>
        <begin position="17"/>
        <end position="36"/>
    </location>
</feature>
<comment type="caution">
    <text evidence="2">The sequence shown here is derived from an EMBL/GenBank/DDBJ whole genome shotgun (WGS) entry which is preliminary data.</text>
</comment>
<proteinExistence type="predicted"/>
<keyword evidence="1" id="KW-0472">Membrane</keyword>
<sequence>MKIIEAFKTFGKDDFKFIVVPTVSLVIFLIIVGLFFPKPSQIYRNGVLTSCKCLGFKSIPRTTKGSLVGDEYCFGIPISCEKTQILKKDIK</sequence>
<dbReference type="Proteomes" id="UP000178615">
    <property type="component" value="Unassembled WGS sequence"/>
</dbReference>
<gene>
    <name evidence="2" type="ORF">A2V49_03680</name>
</gene>
<accession>A0A1F4UKS2</accession>
<protein>
    <submittedName>
        <fullName evidence="2">Uncharacterized protein</fullName>
    </submittedName>
</protein>
<reference evidence="2 3" key="1">
    <citation type="journal article" date="2016" name="Nat. Commun.">
        <title>Thousands of microbial genomes shed light on interconnected biogeochemical processes in an aquifer system.</title>
        <authorList>
            <person name="Anantharaman K."/>
            <person name="Brown C.T."/>
            <person name="Hug L.A."/>
            <person name="Sharon I."/>
            <person name="Castelle C.J."/>
            <person name="Probst A.J."/>
            <person name="Thomas B.C."/>
            <person name="Singh A."/>
            <person name="Wilkins M.J."/>
            <person name="Karaoz U."/>
            <person name="Brodie E.L."/>
            <person name="Williams K.H."/>
            <person name="Hubbard S.S."/>
            <person name="Banfield J.F."/>
        </authorList>
    </citation>
    <scope>NUCLEOTIDE SEQUENCE [LARGE SCALE GENOMIC DNA]</scope>
</reference>
<evidence type="ECO:0000313" key="2">
    <source>
        <dbReference type="EMBL" id="OGC45575.1"/>
    </source>
</evidence>